<keyword evidence="2" id="KW-0269">Exonuclease</keyword>
<dbReference type="EMBL" id="CADCSY010000012">
    <property type="protein sequence ID" value="CAA9214229.1"/>
    <property type="molecule type" value="Genomic_DNA"/>
</dbReference>
<proteinExistence type="predicted"/>
<feature type="compositionally biased region" description="Basic and acidic residues" evidence="1">
    <location>
        <begin position="70"/>
        <end position="83"/>
    </location>
</feature>
<reference evidence="2" key="1">
    <citation type="submission" date="2020-02" db="EMBL/GenBank/DDBJ databases">
        <authorList>
            <person name="Meier V. D."/>
        </authorList>
    </citation>
    <scope>NUCLEOTIDE SEQUENCE</scope>
    <source>
        <strain evidence="2">AVDCRST_MAG20</strain>
    </source>
</reference>
<keyword evidence="2" id="KW-0540">Nuclease</keyword>
<feature type="region of interest" description="Disordered" evidence="1">
    <location>
        <begin position="101"/>
        <end position="321"/>
    </location>
</feature>
<gene>
    <name evidence="2" type="ORF">AVDCRST_MAG20-306</name>
</gene>
<evidence type="ECO:0000256" key="1">
    <source>
        <dbReference type="SAM" id="MobiDB-lite"/>
    </source>
</evidence>
<protein>
    <submittedName>
        <fullName evidence="2">Endonuclease/exonuclease/phosphatase</fullName>
    </submittedName>
</protein>
<accession>A0A6J4H533</accession>
<name>A0A6J4H533_9ACTN</name>
<feature type="compositionally biased region" description="Basic residues" evidence="1">
    <location>
        <begin position="302"/>
        <end position="315"/>
    </location>
</feature>
<organism evidence="2">
    <name type="scientific">uncultured Acidimicrobiales bacterium</name>
    <dbReference type="NCBI Taxonomy" id="310071"/>
    <lineage>
        <taxon>Bacteria</taxon>
        <taxon>Bacillati</taxon>
        <taxon>Actinomycetota</taxon>
        <taxon>Acidimicrobiia</taxon>
        <taxon>Acidimicrobiales</taxon>
        <taxon>environmental samples</taxon>
    </lineage>
</organism>
<feature type="non-terminal residue" evidence="2">
    <location>
        <position position="321"/>
    </location>
</feature>
<feature type="compositionally biased region" description="Low complexity" evidence="1">
    <location>
        <begin position="160"/>
        <end position="169"/>
    </location>
</feature>
<feature type="compositionally biased region" description="Basic and acidic residues" evidence="1">
    <location>
        <begin position="150"/>
        <end position="159"/>
    </location>
</feature>
<feature type="compositionally biased region" description="Basic residues" evidence="1">
    <location>
        <begin position="257"/>
        <end position="274"/>
    </location>
</feature>
<feature type="region of interest" description="Disordered" evidence="1">
    <location>
        <begin position="1"/>
        <end position="85"/>
    </location>
</feature>
<keyword evidence="2" id="KW-0378">Hydrolase</keyword>
<dbReference type="GO" id="GO:0004519">
    <property type="term" value="F:endonuclease activity"/>
    <property type="evidence" value="ECO:0007669"/>
    <property type="project" value="UniProtKB-KW"/>
</dbReference>
<dbReference type="AlphaFoldDB" id="A0A6J4H533"/>
<feature type="compositionally biased region" description="Basic and acidic residues" evidence="1">
    <location>
        <begin position="191"/>
        <end position="208"/>
    </location>
</feature>
<feature type="compositionally biased region" description="Basic and acidic residues" evidence="1">
    <location>
        <begin position="16"/>
        <end position="35"/>
    </location>
</feature>
<dbReference type="GO" id="GO:0004527">
    <property type="term" value="F:exonuclease activity"/>
    <property type="evidence" value="ECO:0007669"/>
    <property type="project" value="UniProtKB-KW"/>
</dbReference>
<evidence type="ECO:0000313" key="2">
    <source>
        <dbReference type="EMBL" id="CAA9214229.1"/>
    </source>
</evidence>
<sequence>APGPGPPGPRVGGDPEPARCYRLPGDRRAAQDRPAQRRLPARARLGSAAPRDRVVDRPPGARRRVPPGDLGERHRPQHRRLDLRAPGGRWVGLGVRRRTLPRAAVTRPQPPLRLGRALPVAHRARAPPPAGGRRPGPLRRVDPLGAPPCTDRRARRLLDAPRGATDGRAPPAPPGPRHRRPRAGHQGGEGRGARPRREADRHAPDHLRRLQRRARQRRDPLPHLAPRPRGADDLLPGRVAGGRGRPRSHPGLADQPHRRRPERPPQAHRLRVRGRPLPAARVGGTRPRRTARLPRTPDRGARQRPQRPRGRHRLARPPQRL</sequence>
<keyword evidence="2" id="KW-0255">Endonuclease</keyword>
<feature type="non-terminal residue" evidence="2">
    <location>
        <position position="1"/>
    </location>
</feature>